<name>A0ABS2FQX7_9FIRM</name>
<protein>
    <recommendedName>
        <fullName evidence="4">Bacterial Ig-like domain-containing protein</fullName>
    </recommendedName>
</protein>
<dbReference type="EMBL" id="JACJLU010000010">
    <property type="protein sequence ID" value="MBM6831957.1"/>
    <property type="molecule type" value="Genomic_DNA"/>
</dbReference>
<dbReference type="PROSITE" id="PS51257">
    <property type="entry name" value="PROKAR_LIPOPROTEIN"/>
    <property type="match status" value="1"/>
</dbReference>
<feature type="compositionally biased region" description="Polar residues" evidence="1">
    <location>
        <begin position="131"/>
        <end position="140"/>
    </location>
</feature>
<feature type="compositionally biased region" description="Basic and acidic residues" evidence="1">
    <location>
        <begin position="101"/>
        <end position="110"/>
    </location>
</feature>
<comment type="caution">
    <text evidence="2">The sequence shown here is derived from an EMBL/GenBank/DDBJ whole genome shotgun (WGS) entry which is preliminary data.</text>
</comment>
<gene>
    <name evidence="2" type="ORF">H5982_07565</name>
</gene>
<evidence type="ECO:0000313" key="2">
    <source>
        <dbReference type="EMBL" id="MBM6831957.1"/>
    </source>
</evidence>
<proteinExistence type="predicted"/>
<accession>A0ABS2FQX7</accession>
<evidence type="ECO:0000256" key="1">
    <source>
        <dbReference type="SAM" id="MobiDB-lite"/>
    </source>
</evidence>
<dbReference type="RefSeq" id="WP_204686246.1">
    <property type="nucleotide sequence ID" value="NZ_JACJLU010000010.1"/>
</dbReference>
<feature type="region of interest" description="Disordered" evidence="1">
    <location>
        <begin position="101"/>
        <end position="148"/>
    </location>
</feature>
<dbReference type="Proteomes" id="UP000775500">
    <property type="component" value="Unassembled WGS sequence"/>
</dbReference>
<keyword evidence="3" id="KW-1185">Reference proteome</keyword>
<evidence type="ECO:0008006" key="4">
    <source>
        <dbReference type="Google" id="ProtNLM"/>
    </source>
</evidence>
<organism evidence="2 3">
    <name type="scientific">Faecalicoccus acidiformans</name>
    <dbReference type="NCBI Taxonomy" id="915173"/>
    <lineage>
        <taxon>Bacteria</taxon>
        <taxon>Bacillati</taxon>
        <taxon>Bacillota</taxon>
        <taxon>Erysipelotrichia</taxon>
        <taxon>Erysipelotrichales</taxon>
        <taxon>Erysipelotrichaceae</taxon>
        <taxon>Faecalicoccus</taxon>
    </lineage>
</organism>
<sequence length="241" mass="27142">MKKIASLFMVLALCGCGSQEIESIRLSCDQKEVEPDETIQIEVQVEPDSIELSEDAFHATKDPDLKWDGEILRFRADEAGDYQITASQDGISSNTLILSVKEDTESSKEPEETEETEETANQEASEDQEESNPAAQPSTPEESDDEYLVSWSQNDPLRVDEVWQYGDVLVNTDQDVWVRGQLPQAIRDEEEGMILWNEDQSVMIQIEDPDHQIQQGNQAITLVGPISKTDSGYKITVKRVF</sequence>
<evidence type="ECO:0000313" key="3">
    <source>
        <dbReference type="Proteomes" id="UP000775500"/>
    </source>
</evidence>
<reference evidence="2 3" key="1">
    <citation type="journal article" date="2021" name="Sci. Rep.">
        <title>The distribution of antibiotic resistance genes in chicken gut microbiota commensals.</title>
        <authorList>
            <person name="Juricova H."/>
            <person name="Matiasovicova J."/>
            <person name="Kubasova T."/>
            <person name="Cejkova D."/>
            <person name="Rychlik I."/>
        </authorList>
    </citation>
    <scope>NUCLEOTIDE SEQUENCE [LARGE SCALE GENOMIC DNA]</scope>
    <source>
        <strain evidence="2 3">An423</strain>
    </source>
</reference>
<feature type="compositionally biased region" description="Acidic residues" evidence="1">
    <location>
        <begin position="111"/>
        <end position="130"/>
    </location>
</feature>